<evidence type="ECO:0000313" key="3">
    <source>
        <dbReference type="EMBL" id="ANN73310.1"/>
    </source>
</evidence>
<sequence>MRGEDLQAKHRALREICAAARDSGLFYLTGHEIPQALLRAVYLCSLRDFELAHEFKSGPATDSVGGRYTVARQTIFAGARIATEENLYPCAAGATAADGAARRCKALDEAARELGGASPAHIVERYYGEVFELCRALLVGCALARGEAADFFQCLYRHPVLHAPLLRGSPPADAQAAARNQPCGAVTVLWTQPGGETPPAGGGTLPAGERYRLRIGDTLARWFEDLHISAPHRVADGPGRESFLLPVFYGKGNPVRVDCANDCPFPRQTEQLSLVV</sequence>
<evidence type="ECO:0000313" key="4">
    <source>
        <dbReference type="Proteomes" id="UP000091897"/>
    </source>
</evidence>
<dbReference type="Pfam" id="PF14226">
    <property type="entry name" value="DIOX_N"/>
    <property type="match status" value="1"/>
</dbReference>
<keyword evidence="4" id="KW-1185">Reference proteome</keyword>
<evidence type="ECO:0000313" key="2">
    <source>
        <dbReference type="EMBL" id="ANN68177.1"/>
    </source>
</evidence>
<proteinExistence type="predicted"/>
<dbReference type="Proteomes" id="UP000091897">
    <property type="component" value="Chromosome"/>
</dbReference>
<dbReference type="STRING" id="463025.BAU08_19915"/>
<dbReference type="EMBL" id="CP016170">
    <property type="protein sequence ID" value="ANN68177.1"/>
    <property type="molecule type" value="Genomic_DNA"/>
</dbReference>
<feature type="domain" description="Non-haem dioxygenase N-terminal" evidence="1">
    <location>
        <begin position="7"/>
        <end position="57"/>
    </location>
</feature>
<evidence type="ECO:0000259" key="1">
    <source>
        <dbReference type="Pfam" id="PF14226"/>
    </source>
</evidence>
<dbReference type="InterPro" id="IPR026992">
    <property type="entry name" value="DIOX_N"/>
</dbReference>
<dbReference type="KEGG" id="bbro:BAU06_19415"/>
<dbReference type="Proteomes" id="UP000092213">
    <property type="component" value="Chromosome"/>
</dbReference>
<dbReference type="SUPFAM" id="SSF51197">
    <property type="entry name" value="Clavaminate synthase-like"/>
    <property type="match status" value="1"/>
</dbReference>
<name>A0A193G0B7_9BORD</name>
<dbReference type="InterPro" id="IPR027443">
    <property type="entry name" value="IPNS-like_sf"/>
</dbReference>
<reference evidence="4 5" key="1">
    <citation type="submission" date="2016-06" db="EMBL/GenBank/DDBJ databases">
        <title>Complete genome sequences of Bordetella bronchialis and Bordetella flabilis.</title>
        <authorList>
            <person name="LiPuma J.J."/>
            <person name="Spilker T."/>
        </authorList>
    </citation>
    <scope>NUCLEOTIDE SEQUENCE [LARGE SCALE GENOMIC DNA]</scope>
    <source>
        <strain evidence="3 5">AU17976</strain>
        <strain evidence="2 4">AU3182</strain>
    </source>
</reference>
<evidence type="ECO:0000313" key="5">
    <source>
        <dbReference type="Proteomes" id="UP000092213"/>
    </source>
</evidence>
<accession>A0A193G0B7</accession>
<gene>
    <name evidence="2" type="ORF">BAU06_19415</name>
    <name evidence="3" type="ORF">BAU08_19915</name>
</gene>
<dbReference type="AlphaFoldDB" id="A0A193G0B7"/>
<protein>
    <recommendedName>
        <fullName evidence="1">Non-haem dioxygenase N-terminal domain-containing protein</fullName>
    </recommendedName>
</protein>
<organism evidence="3 5">
    <name type="scientific">Bordetella bronchialis</name>
    <dbReference type="NCBI Taxonomy" id="463025"/>
    <lineage>
        <taxon>Bacteria</taxon>
        <taxon>Pseudomonadati</taxon>
        <taxon>Pseudomonadota</taxon>
        <taxon>Betaproteobacteria</taxon>
        <taxon>Burkholderiales</taxon>
        <taxon>Alcaligenaceae</taxon>
        <taxon>Bordetella</taxon>
    </lineage>
</organism>
<dbReference type="EMBL" id="CP016171">
    <property type="protein sequence ID" value="ANN73310.1"/>
    <property type="molecule type" value="Genomic_DNA"/>
</dbReference>
<dbReference type="Gene3D" id="2.60.120.330">
    <property type="entry name" value="B-lactam Antibiotic, Isopenicillin N Synthase, Chain"/>
    <property type="match status" value="1"/>
</dbReference>